<protein>
    <recommendedName>
        <fullName evidence="4">HTH luxR-type domain-containing protein</fullName>
    </recommendedName>
</protein>
<comment type="caution">
    <text evidence="5">The sequence shown here is derived from an EMBL/GenBank/DDBJ whole genome shotgun (WGS) entry which is preliminary data.</text>
</comment>
<dbReference type="Pfam" id="PF00196">
    <property type="entry name" value="GerE"/>
    <property type="match status" value="1"/>
</dbReference>
<dbReference type="InterPro" id="IPR016032">
    <property type="entry name" value="Sig_transdc_resp-reg_C-effctor"/>
</dbReference>
<evidence type="ECO:0000256" key="3">
    <source>
        <dbReference type="ARBA" id="ARBA00023163"/>
    </source>
</evidence>
<dbReference type="AlphaFoldDB" id="A0A506Y5R7"/>
<dbReference type="SMART" id="SM00421">
    <property type="entry name" value="HTH_LUXR"/>
    <property type="match status" value="1"/>
</dbReference>
<keyword evidence="3" id="KW-0804">Transcription</keyword>
<dbReference type="OrthoDB" id="3178268at2"/>
<dbReference type="Gene3D" id="1.10.10.10">
    <property type="entry name" value="Winged helix-like DNA-binding domain superfamily/Winged helix DNA-binding domain"/>
    <property type="match status" value="1"/>
</dbReference>
<gene>
    <name evidence="5" type="ORF">FJ657_01280</name>
</gene>
<keyword evidence="6" id="KW-1185">Reference proteome</keyword>
<dbReference type="GO" id="GO:0003677">
    <property type="term" value="F:DNA binding"/>
    <property type="evidence" value="ECO:0007669"/>
    <property type="project" value="UniProtKB-KW"/>
</dbReference>
<dbReference type="CDD" id="cd06170">
    <property type="entry name" value="LuxR_C_like"/>
    <property type="match status" value="1"/>
</dbReference>
<dbReference type="Proteomes" id="UP000316252">
    <property type="component" value="Unassembled WGS sequence"/>
</dbReference>
<dbReference type="RefSeq" id="WP_141161883.1">
    <property type="nucleotide sequence ID" value="NZ_VHQG01000001.1"/>
</dbReference>
<dbReference type="InterPro" id="IPR011990">
    <property type="entry name" value="TPR-like_helical_dom_sf"/>
</dbReference>
<reference evidence="5 6" key="1">
    <citation type="submission" date="2019-06" db="EMBL/GenBank/DDBJ databases">
        <authorList>
            <person name="Li F."/>
        </authorList>
    </citation>
    <scope>NUCLEOTIDE SEQUENCE [LARGE SCALE GENOMIC DNA]</scope>
    <source>
        <strain evidence="5 6">10F1D-1</strain>
    </source>
</reference>
<dbReference type="PRINTS" id="PR00038">
    <property type="entry name" value="HTHLUXR"/>
</dbReference>
<accession>A0A506Y5R7</accession>
<proteinExistence type="predicted"/>
<organism evidence="5 6">
    <name type="scientific">Schumannella soli</name>
    <dbReference type="NCBI Taxonomy" id="2590779"/>
    <lineage>
        <taxon>Bacteria</taxon>
        <taxon>Bacillati</taxon>
        <taxon>Actinomycetota</taxon>
        <taxon>Actinomycetes</taxon>
        <taxon>Micrococcales</taxon>
        <taxon>Microbacteriaceae</taxon>
        <taxon>Schumannella</taxon>
    </lineage>
</organism>
<dbReference type="GO" id="GO:0006355">
    <property type="term" value="P:regulation of DNA-templated transcription"/>
    <property type="evidence" value="ECO:0007669"/>
    <property type="project" value="InterPro"/>
</dbReference>
<feature type="domain" description="HTH luxR-type" evidence="4">
    <location>
        <begin position="451"/>
        <end position="516"/>
    </location>
</feature>
<dbReference type="SUPFAM" id="SSF48452">
    <property type="entry name" value="TPR-like"/>
    <property type="match status" value="1"/>
</dbReference>
<evidence type="ECO:0000313" key="6">
    <source>
        <dbReference type="Proteomes" id="UP000316252"/>
    </source>
</evidence>
<dbReference type="PANTHER" id="PTHR44688:SF16">
    <property type="entry name" value="DNA-BINDING TRANSCRIPTIONAL ACTIVATOR DEVR_DOSR"/>
    <property type="match status" value="1"/>
</dbReference>
<dbReference type="InterPro" id="IPR036388">
    <property type="entry name" value="WH-like_DNA-bd_sf"/>
</dbReference>
<evidence type="ECO:0000256" key="1">
    <source>
        <dbReference type="ARBA" id="ARBA00023015"/>
    </source>
</evidence>
<dbReference type="SUPFAM" id="SSF46894">
    <property type="entry name" value="C-terminal effector domain of the bipartite response regulators"/>
    <property type="match status" value="1"/>
</dbReference>
<evidence type="ECO:0000313" key="5">
    <source>
        <dbReference type="EMBL" id="TPW77355.1"/>
    </source>
</evidence>
<sequence>MDARLDAGDPPGAVTLVRSAWRGLSAESPAGLRELIETIPDEAWRDDPVIAAAFGASYRTARGDRSRSALAYFEAALMSLPCDDPDAVIVRLQSAAALRTLGRLDDADDALDLAAEQAQATSAPGIEWRVTVRAMAALQRGMVQLHRGRYADAAPLLAFADGLGERHLSRAEHVECLGGRALIAIGAGELDAASGFVQQARSIAEGTLLLRSPFAATALIAELMVAVERLDSETAHRIEVEIAAAAEGSDWEPFGWIATARLHALERDFSGALELIRRAGESYRTWHPAGSGAALGELLRAAILIRHGQGDAAWQVLSELPSDARHDLCAGRYVAQLRLVNGDVEGAAAALAECDALGEAHAARTLAEVQLLRAAIEAERGNPAESALWCDRSLHHMQRTGTRSPLIMVPPLMLRELMNQASSRRQAPEIAALVERIRSAVDARLTAAGDEGGMLAPLTSRETIVLDQLRQGKTVATIAQELFVSGNTMKTHLRNIYRKLGVGSRGEAVRKAQALGLYVTPGSPLGHSASPEPDALH</sequence>
<evidence type="ECO:0000259" key="4">
    <source>
        <dbReference type="PROSITE" id="PS50043"/>
    </source>
</evidence>
<dbReference type="PROSITE" id="PS00622">
    <property type="entry name" value="HTH_LUXR_1"/>
    <property type="match status" value="1"/>
</dbReference>
<name>A0A506Y5R7_9MICO</name>
<dbReference type="PROSITE" id="PS50043">
    <property type="entry name" value="HTH_LUXR_2"/>
    <property type="match status" value="1"/>
</dbReference>
<dbReference type="PANTHER" id="PTHR44688">
    <property type="entry name" value="DNA-BINDING TRANSCRIPTIONAL ACTIVATOR DEVR_DOSR"/>
    <property type="match status" value="1"/>
</dbReference>
<dbReference type="EMBL" id="VHQG01000001">
    <property type="protein sequence ID" value="TPW77355.1"/>
    <property type="molecule type" value="Genomic_DNA"/>
</dbReference>
<keyword evidence="1" id="KW-0805">Transcription regulation</keyword>
<dbReference type="InterPro" id="IPR000792">
    <property type="entry name" value="Tscrpt_reg_LuxR_C"/>
</dbReference>
<keyword evidence="2" id="KW-0238">DNA-binding</keyword>
<evidence type="ECO:0000256" key="2">
    <source>
        <dbReference type="ARBA" id="ARBA00023125"/>
    </source>
</evidence>
<dbReference type="Gene3D" id="1.25.40.10">
    <property type="entry name" value="Tetratricopeptide repeat domain"/>
    <property type="match status" value="1"/>
</dbReference>